<name>A0A699TVX7_TANCI</name>
<protein>
    <submittedName>
        <fullName evidence="1">Uncharacterized protein</fullName>
    </submittedName>
</protein>
<dbReference type="EMBL" id="BKCJ011270885">
    <property type="protein sequence ID" value="GFD13208.1"/>
    <property type="molecule type" value="Genomic_DNA"/>
</dbReference>
<sequence>MLEDLLWVELWVERDVPTPSCFPLHGPHVAL</sequence>
<comment type="caution">
    <text evidence="1">The sequence shown here is derived from an EMBL/GenBank/DDBJ whole genome shotgun (WGS) entry which is preliminary data.</text>
</comment>
<feature type="non-terminal residue" evidence="1">
    <location>
        <position position="31"/>
    </location>
</feature>
<organism evidence="1">
    <name type="scientific">Tanacetum cinerariifolium</name>
    <name type="common">Dalmatian daisy</name>
    <name type="synonym">Chrysanthemum cinerariifolium</name>
    <dbReference type="NCBI Taxonomy" id="118510"/>
    <lineage>
        <taxon>Eukaryota</taxon>
        <taxon>Viridiplantae</taxon>
        <taxon>Streptophyta</taxon>
        <taxon>Embryophyta</taxon>
        <taxon>Tracheophyta</taxon>
        <taxon>Spermatophyta</taxon>
        <taxon>Magnoliopsida</taxon>
        <taxon>eudicotyledons</taxon>
        <taxon>Gunneridae</taxon>
        <taxon>Pentapetalae</taxon>
        <taxon>asterids</taxon>
        <taxon>campanulids</taxon>
        <taxon>Asterales</taxon>
        <taxon>Asteraceae</taxon>
        <taxon>Asteroideae</taxon>
        <taxon>Anthemideae</taxon>
        <taxon>Anthemidinae</taxon>
        <taxon>Tanacetum</taxon>
    </lineage>
</organism>
<dbReference type="AlphaFoldDB" id="A0A699TVX7"/>
<evidence type="ECO:0000313" key="1">
    <source>
        <dbReference type="EMBL" id="GFD13208.1"/>
    </source>
</evidence>
<gene>
    <name evidence="1" type="ORF">Tci_885177</name>
</gene>
<reference evidence="1" key="1">
    <citation type="journal article" date="2019" name="Sci. Rep.">
        <title>Draft genome of Tanacetum cinerariifolium, the natural source of mosquito coil.</title>
        <authorList>
            <person name="Yamashiro T."/>
            <person name="Shiraishi A."/>
            <person name="Satake H."/>
            <person name="Nakayama K."/>
        </authorList>
    </citation>
    <scope>NUCLEOTIDE SEQUENCE</scope>
</reference>
<accession>A0A699TVX7</accession>
<proteinExistence type="predicted"/>